<feature type="compositionally biased region" description="Low complexity" evidence="3">
    <location>
        <begin position="346"/>
        <end position="365"/>
    </location>
</feature>
<dbReference type="OrthoDB" id="10250130at2759"/>
<dbReference type="PANTHER" id="PTHR46093:SF13">
    <property type="entry name" value="RAB9 EFFECTOR PROTEIN WITH KELCH MOTIFS"/>
    <property type="match status" value="1"/>
</dbReference>
<dbReference type="Gene3D" id="2.120.10.80">
    <property type="entry name" value="Kelch-type beta propeller"/>
    <property type="match status" value="2"/>
</dbReference>
<dbReference type="CDD" id="cd12087">
    <property type="entry name" value="TM_EGFR-like"/>
    <property type="match status" value="1"/>
</dbReference>
<keyword evidence="5" id="KW-0732">Signal</keyword>
<evidence type="ECO:0000256" key="3">
    <source>
        <dbReference type="SAM" id="MobiDB-lite"/>
    </source>
</evidence>
<feature type="compositionally biased region" description="Basic and acidic residues" evidence="3">
    <location>
        <begin position="405"/>
        <end position="419"/>
    </location>
</feature>
<dbReference type="Pfam" id="PF24681">
    <property type="entry name" value="Kelch_KLHDC2_KLHL20_DRC7"/>
    <property type="match status" value="1"/>
</dbReference>
<evidence type="ECO:0000313" key="7">
    <source>
        <dbReference type="Proteomes" id="UP000827284"/>
    </source>
</evidence>
<reference evidence="6" key="2">
    <citation type="journal article" date="2022" name="Microbiol. Resour. Announc.">
        <title>Whole-Genome Sequence of Entomortierella parvispora E1425, a Mucoromycotan Fungus Associated with Burkholderiaceae-Related Endosymbiotic Bacteria.</title>
        <authorList>
            <person name="Herlambang A."/>
            <person name="Guo Y."/>
            <person name="Takashima Y."/>
            <person name="Narisawa K."/>
            <person name="Ohta H."/>
            <person name="Nishizawa T."/>
        </authorList>
    </citation>
    <scope>NUCLEOTIDE SEQUENCE</scope>
    <source>
        <strain evidence="6">E1425</strain>
    </source>
</reference>
<organism evidence="6 7">
    <name type="scientific">Entomortierella parvispora</name>
    <dbReference type="NCBI Taxonomy" id="205924"/>
    <lineage>
        <taxon>Eukaryota</taxon>
        <taxon>Fungi</taxon>
        <taxon>Fungi incertae sedis</taxon>
        <taxon>Mucoromycota</taxon>
        <taxon>Mortierellomycotina</taxon>
        <taxon>Mortierellomycetes</taxon>
        <taxon>Mortierellales</taxon>
        <taxon>Mortierellaceae</taxon>
        <taxon>Entomortierella</taxon>
    </lineage>
</organism>
<feature type="region of interest" description="Disordered" evidence="3">
    <location>
        <begin position="395"/>
        <end position="468"/>
    </location>
</feature>
<dbReference type="InterPro" id="IPR011043">
    <property type="entry name" value="Gal_Oxase/kelch_b-propeller"/>
</dbReference>
<gene>
    <name evidence="6" type="ORF">EMPS_06601</name>
</gene>
<reference evidence="6" key="1">
    <citation type="submission" date="2021-11" db="EMBL/GenBank/DDBJ databases">
        <authorList>
            <person name="Herlambang A."/>
            <person name="Guo Y."/>
            <person name="Takashima Y."/>
            <person name="Nishizawa T."/>
        </authorList>
    </citation>
    <scope>NUCLEOTIDE SEQUENCE</scope>
    <source>
        <strain evidence="6">E1425</strain>
    </source>
</reference>
<feature type="region of interest" description="Disordered" evidence="3">
    <location>
        <begin position="342"/>
        <end position="365"/>
    </location>
</feature>
<dbReference type="AlphaFoldDB" id="A0A9P3LXL9"/>
<keyword evidence="4" id="KW-0472">Membrane</keyword>
<keyword evidence="2" id="KW-0677">Repeat</keyword>
<name>A0A9P3LXL9_9FUNG</name>
<evidence type="ECO:0000256" key="5">
    <source>
        <dbReference type="SAM" id="SignalP"/>
    </source>
</evidence>
<evidence type="ECO:0000256" key="2">
    <source>
        <dbReference type="ARBA" id="ARBA00022737"/>
    </source>
</evidence>
<feature type="signal peptide" evidence="5">
    <location>
        <begin position="1"/>
        <end position="21"/>
    </location>
</feature>
<keyword evidence="7" id="KW-1185">Reference proteome</keyword>
<evidence type="ECO:0000313" key="6">
    <source>
        <dbReference type="EMBL" id="GJJ74243.1"/>
    </source>
</evidence>
<protein>
    <recommendedName>
        <fullName evidence="8">Galactose oxidase</fullName>
    </recommendedName>
</protein>
<dbReference type="SUPFAM" id="SSF50965">
    <property type="entry name" value="Galactose oxidase, central domain"/>
    <property type="match status" value="1"/>
</dbReference>
<feature type="transmembrane region" description="Helical" evidence="4">
    <location>
        <begin position="370"/>
        <end position="390"/>
    </location>
</feature>
<keyword evidence="4" id="KW-0812">Transmembrane</keyword>
<evidence type="ECO:0000256" key="1">
    <source>
        <dbReference type="ARBA" id="ARBA00022441"/>
    </source>
</evidence>
<evidence type="ECO:0000256" key="4">
    <source>
        <dbReference type="SAM" id="Phobius"/>
    </source>
</evidence>
<dbReference type="PANTHER" id="PTHR46093">
    <property type="entry name" value="ACYL-COA-BINDING DOMAIN-CONTAINING PROTEIN 5"/>
    <property type="match status" value="1"/>
</dbReference>
<feature type="compositionally biased region" description="Basic and acidic residues" evidence="3">
    <location>
        <begin position="435"/>
        <end position="452"/>
    </location>
</feature>
<proteinExistence type="predicted"/>
<accession>A0A9P3LXL9</accession>
<feature type="chain" id="PRO_5040377091" description="Galactose oxidase" evidence="5">
    <location>
        <begin position="22"/>
        <end position="546"/>
    </location>
</feature>
<comment type="caution">
    <text evidence="6">The sequence shown here is derived from an EMBL/GenBank/DDBJ whole genome shotgun (WGS) entry which is preliminary data.</text>
</comment>
<evidence type="ECO:0008006" key="8">
    <source>
        <dbReference type="Google" id="ProtNLM"/>
    </source>
</evidence>
<dbReference type="EMBL" id="BQFW01000008">
    <property type="protein sequence ID" value="GJJ74243.1"/>
    <property type="molecule type" value="Genomic_DNA"/>
</dbReference>
<keyword evidence="1" id="KW-0880">Kelch repeat</keyword>
<sequence length="546" mass="58048">MHLHSVLSFLGLLSLCTLARAQTQSGPIIPVTQASCARFGDRLYFASGSVITGPTNWTTLAQFIAMDLSIAWDADTPVWHTLSNGPKALDFPSAFSADGNTMVTFRSGVPANGDPASSWLYSVQTNQWSYSKITVAAPNFGGLFPVTDPTTGLVYVAGGYSSNSNLTLNQMMIYNFTTDSYTLTSMPANGLIDNFQYQGVWWPKGNSILYYGGYVTGGTLNAAQITQFVPSTNAWSTLAVKNAGPPPASAFCMAIAEDGSRIVVFGGKIVATNVWTGALWVLDLGSLTWTQGQPYSTNRAFPGCTIVGSSTFVAWGGYNQAQTTSSSAIIYDLDTNTYLTQYTPPGSVSNQTSSSGSGGSTTKSSNSAPLIGGVIGGCAVVALIVGAFLLGRRKRRNSSTLASPPKEDVTTNPQEDHHGTQQIEKVTTPATAAQKENDSASVKDWRQDDHKVPAMASQQTPDMSYARGPQLYPSTSQGPQQFDEKQMAPHFSKAPQESPHLAHAPQHWPVGIQGGSPQFPAFYNASVSHTAHLPSPQVSGSVNVDH</sequence>
<feature type="compositionally biased region" description="Polar residues" evidence="3">
    <location>
        <begin position="420"/>
        <end position="431"/>
    </location>
</feature>
<dbReference type="InterPro" id="IPR015915">
    <property type="entry name" value="Kelch-typ_b-propeller"/>
</dbReference>
<dbReference type="Proteomes" id="UP000827284">
    <property type="component" value="Unassembled WGS sequence"/>
</dbReference>
<keyword evidence="4" id="KW-1133">Transmembrane helix</keyword>